<keyword evidence="1" id="KW-0472">Membrane</keyword>
<reference evidence="3" key="1">
    <citation type="submission" date="2021-03" db="EMBL/GenBank/DDBJ databases">
        <title>Sagittula salina sp. nov. strain M10.9X isolated from the marine waste.</title>
        <authorList>
            <person name="Satari L."/>
            <person name="Molina-Menor E."/>
            <person name="Vidal-Verdu A."/>
            <person name="Pascual J."/>
            <person name="Pereto J."/>
            <person name="Porcar M."/>
        </authorList>
    </citation>
    <scope>NUCLEOTIDE SEQUENCE</scope>
    <source>
        <strain evidence="3">M10.9X</strain>
    </source>
</reference>
<keyword evidence="4" id="KW-1185">Reference proteome</keyword>
<feature type="chain" id="PRO_5037566000" evidence="2">
    <location>
        <begin position="29"/>
        <end position="154"/>
    </location>
</feature>
<gene>
    <name evidence="3" type="ORF">J5474_04795</name>
</gene>
<keyword evidence="1" id="KW-0812">Transmembrane</keyword>
<dbReference type="AlphaFoldDB" id="A0A940MNJ4"/>
<dbReference type="RefSeq" id="WP_209359668.1">
    <property type="nucleotide sequence ID" value="NZ_JAGISH010000002.1"/>
</dbReference>
<feature type="signal peptide" evidence="2">
    <location>
        <begin position="1"/>
        <end position="28"/>
    </location>
</feature>
<comment type="caution">
    <text evidence="3">The sequence shown here is derived from an EMBL/GenBank/DDBJ whole genome shotgun (WGS) entry which is preliminary data.</text>
</comment>
<proteinExistence type="predicted"/>
<dbReference type="Proteomes" id="UP000675940">
    <property type="component" value="Unassembled WGS sequence"/>
</dbReference>
<evidence type="ECO:0000313" key="3">
    <source>
        <dbReference type="EMBL" id="MBP0481808.1"/>
    </source>
</evidence>
<sequence length="154" mass="15950">MQVAGYYTLVHASSGLTMLASTAAGASAAGTTGIIAGTSGAVGGAAAVLMAPATVIAGALAAVGVGGYEGVCWFYVDRITDQNEVNQIVESIASRDPYVTIEGWGDKRSMVIREGDNVDSYRMNKLYIADGMLKHRSWGPNPNIGSVLFQSGDE</sequence>
<feature type="transmembrane region" description="Helical" evidence="1">
    <location>
        <begin position="44"/>
        <end position="68"/>
    </location>
</feature>
<evidence type="ECO:0000313" key="4">
    <source>
        <dbReference type="Proteomes" id="UP000675940"/>
    </source>
</evidence>
<keyword evidence="2" id="KW-0732">Signal</keyword>
<name>A0A940MNJ4_9RHOB</name>
<evidence type="ECO:0000256" key="1">
    <source>
        <dbReference type="SAM" id="Phobius"/>
    </source>
</evidence>
<keyword evidence="1" id="KW-1133">Transmembrane helix</keyword>
<protein>
    <submittedName>
        <fullName evidence="3">Uncharacterized protein</fullName>
    </submittedName>
</protein>
<evidence type="ECO:0000256" key="2">
    <source>
        <dbReference type="SAM" id="SignalP"/>
    </source>
</evidence>
<dbReference type="EMBL" id="JAGISH010000002">
    <property type="protein sequence ID" value="MBP0481808.1"/>
    <property type="molecule type" value="Genomic_DNA"/>
</dbReference>
<accession>A0A940MNJ4</accession>
<organism evidence="3 4">
    <name type="scientific">Sagittula salina</name>
    <dbReference type="NCBI Taxonomy" id="2820268"/>
    <lineage>
        <taxon>Bacteria</taxon>
        <taxon>Pseudomonadati</taxon>
        <taxon>Pseudomonadota</taxon>
        <taxon>Alphaproteobacteria</taxon>
        <taxon>Rhodobacterales</taxon>
        <taxon>Roseobacteraceae</taxon>
        <taxon>Sagittula</taxon>
    </lineage>
</organism>